<evidence type="ECO:0000259" key="1">
    <source>
        <dbReference type="SMART" id="SM00225"/>
    </source>
</evidence>
<feature type="domain" description="BTB" evidence="1">
    <location>
        <begin position="60"/>
        <end position="156"/>
    </location>
</feature>
<keyword evidence="2" id="KW-1185">Reference proteome</keyword>
<sequence>MQPPSKIPLSTEYLNINSGMTQNQFDFNIQACFPYSFETLDMEEKEPFIYDDFSTPNRSRNHPLNVGKNIFYVNPGYLSEYSVYFSKFFNNKGNVDKTLLDNIEGSDFLELLRVLHYCPIRKPISDSNAMLCFNLANLFQINTLKKYTEKYINRVINKTDNVAILADIVTHLGVYDNTSDSYFLAINRLVKLEDDKFCCSDTWNHLSLDAFDDVLSLRYHYRKYRRLGRFYDWIKGWMSKKHVDVGSY</sequence>
<evidence type="ECO:0000313" key="3">
    <source>
        <dbReference type="WBParaSite" id="SPAL_0001479500.1"/>
    </source>
</evidence>
<dbReference type="Proteomes" id="UP000046392">
    <property type="component" value="Unplaced"/>
</dbReference>
<accession>A0A0N5CA71</accession>
<dbReference type="Pfam" id="PF00651">
    <property type="entry name" value="BTB"/>
    <property type="match status" value="1"/>
</dbReference>
<dbReference type="SUPFAM" id="SSF54695">
    <property type="entry name" value="POZ domain"/>
    <property type="match status" value="1"/>
</dbReference>
<dbReference type="Gene3D" id="3.30.710.10">
    <property type="entry name" value="Potassium Channel Kv1.1, Chain A"/>
    <property type="match status" value="1"/>
</dbReference>
<proteinExistence type="predicted"/>
<dbReference type="InterPro" id="IPR011333">
    <property type="entry name" value="SKP1/BTB/POZ_sf"/>
</dbReference>
<reference evidence="3" key="1">
    <citation type="submission" date="2017-02" db="UniProtKB">
        <authorList>
            <consortium name="WormBaseParasite"/>
        </authorList>
    </citation>
    <scope>IDENTIFICATION</scope>
</reference>
<dbReference type="AlphaFoldDB" id="A0A0N5CA71"/>
<protein>
    <submittedName>
        <fullName evidence="3">BTB domain-containing protein</fullName>
    </submittedName>
</protein>
<organism evidence="2 3">
    <name type="scientific">Strongyloides papillosus</name>
    <name type="common">Intestinal threadworm</name>
    <dbReference type="NCBI Taxonomy" id="174720"/>
    <lineage>
        <taxon>Eukaryota</taxon>
        <taxon>Metazoa</taxon>
        <taxon>Ecdysozoa</taxon>
        <taxon>Nematoda</taxon>
        <taxon>Chromadorea</taxon>
        <taxon>Rhabditida</taxon>
        <taxon>Tylenchina</taxon>
        <taxon>Panagrolaimomorpha</taxon>
        <taxon>Strongyloidoidea</taxon>
        <taxon>Strongyloididae</taxon>
        <taxon>Strongyloides</taxon>
    </lineage>
</organism>
<dbReference type="SMART" id="SM00225">
    <property type="entry name" value="BTB"/>
    <property type="match status" value="1"/>
</dbReference>
<dbReference type="InterPro" id="IPR000210">
    <property type="entry name" value="BTB/POZ_dom"/>
</dbReference>
<name>A0A0N5CA71_STREA</name>
<evidence type="ECO:0000313" key="2">
    <source>
        <dbReference type="Proteomes" id="UP000046392"/>
    </source>
</evidence>
<dbReference type="WBParaSite" id="SPAL_0001479500.1">
    <property type="protein sequence ID" value="SPAL_0001479500.1"/>
    <property type="gene ID" value="SPAL_0001479500"/>
</dbReference>